<accession>A0ABP7AZX1</accession>
<evidence type="ECO:0000313" key="2">
    <source>
        <dbReference type="EMBL" id="GAA3644583.1"/>
    </source>
</evidence>
<comment type="caution">
    <text evidence="2">The sequence shown here is derived from an EMBL/GenBank/DDBJ whole genome shotgun (WGS) entry which is preliminary data.</text>
</comment>
<evidence type="ECO:0000313" key="3">
    <source>
        <dbReference type="Proteomes" id="UP001500711"/>
    </source>
</evidence>
<protein>
    <submittedName>
        <fullName evidence="2">Uncharacterized protein</fullName>
    </submittedName>
</protein>
<feature type="region of interest" description="Disordered" evidence="1">
    <location>
        <begin position="1"/>
        <end position="48"/>
    </location>
</feature>
<sequence>MSATRRGLAMASVEPVTAAAPHERPGRVPHTERRAVLPHHPNDAEVGHTARTMRRSAAHPNDPPCCRTTRTVRRWAALTFAITDAVGPPTVEAAFRQHRGTPPSR</sequence>
<reference evidence="3" key="1">
    <citation type="journal article" date="2019" name="Int. J. Syst. Evol. Microbiol.">
        <title>The Global Catalogue of Microorganisms (GCM) 10K type strain sequencing project: providing services to taxonomists for standard genome sequencing and annotation.</title>
        <authorList>
            <consortium name="The Broad Institute Genomics Platform"/>
            <consortium name="The Broad Institute Genome Sequencing Center for Infectious Disease"/>
            <person name="Wu L."/>
            <person name="Ma J."/>
        </authorList>
    </citation>
    <scope>NUCLEOTIDE SEQUENCE [LARGE SCALE GENOMIC DNA]</scope>
    <source>
        <strain evidence="3">JCM 17494</strain>
    </source>
</reference>
<evidence type="ECO:0000256" key="1">
    <source>
        <dbReference type="SAM" id="MobiDB-lite"/>
    </source>
</evidence>
<gene>
    <name evidence="2" type="ORF">GCM10022267_34040</name>
</gene>
<keyword evidence="3" id="KW-1185">Reference proteome</keyword>
<dbReference type="Proteomes" id="UP001500711">
    <property type="component" value="Unassembled WGS sequence"/>
</dbReference>
<organism evidence="2 3">
    <name type="scientific">Lentzea roselyniae</name>
    <dbReference type="NCBI Taxonomy" id="531940"/>
    <lineage>
        <taxon>Bacteria</taxon>
        <taxon>Bacillati</taxon>
        <taxon>Actinomycetota</taxon>
        <taxon>Actinomycetes</taxon>
        <taxon>Pseudonocardiales</taxon>
        <taxon>Pseudonocardiaceae</taxon>
        <taxon>Lentzea</taxon>
    </lineage>
</organism>
<feature type="compositionally biased region" description="Basic and acidic residues" evidence="1">
    <location>
        <begin position="21"/>
        <end position="48"/>
    </location>
</feature>
<dbReference type="EMBL" id="BAABBE010000008">
    <property type="protein sequence ID" value="GAA3644583.1"/>
    <property type="molecule type" value="Genomic_DNA"/>
</dbReference>
<name>A0ABP7AZX1_9PSEU</name>
<proteinExistence type="predicted"/>